<organism evidence="2 3">
    <name type="scientific">Fusarium sarcochroum</name>
    <dbReference type="NCBI Taxonomy" id="1208366"/>
    <lineage>
        <taxon>Eukaryota</taxon>
        <taxon>Fungi</taxon>
        <taxon>Dikarya</taxon>
        <taxon>Ascomycota</taxon>
        <taxon>Pezizomycotina</taxon>
        <taxon>Sordariomycetes</taxon>
        <taxon>Hypocreomycetidae</taxon>
        <taxon>Hypocreales</taxon>
        <taxon>Nectriaceae</taxon>
        <taxon>Fusarium</taxon>
        <taxon>Fusarium lateritium species complex</taxon>
    </lineage>
</organism>
<feature type="transmembrane region" description="Helical" evidence="1">
    <location>
        <begin position="90"/>
        <end position="114"/>
    </location>
</feature>
<protein>
    <submittedName>
        <fullName evidence="2">Uncharacterized protein</fullName>
    </submittedName>
</protein>
<evidence type="ECO:0000256" key="1">
    <source>
        <dbReference type="SAM" id="Phobius"/>
    </source>
</evidence>
<dbReference type="AlphaFoldDB" id="A0A8H4X364"/>
<gene>
    <name evidence="2" type="ORF">FSARC_10541</name>
</gene>
<reference evidence="2" key="1">
    <citation type="journal article" date="2020" name="BMC Genomics">
        <title>Correction to: Identification and distribution of gene clusters required for synthesis of sphingolipid metabolism inhibitors in diverse species of the filamentous fungus Fusarium.</title>
        <authorList>
            <person name="Kim H.S."/>
            <person name="Lohmar J.M."/>
            <person name="Busman M."/>
            <person name="Brown D.W."/>
            <person name="Naumann T.A."/>
            <person name="Divon H.H."/>
            <person name="Lysoe E."/>
            <person name="Uhlig S."/>
            <person name="Proctor R.H."/>
        </authorList>
    </citation>
    <scope>NUCLEOTIDE SEQUENCE</scope>
    <source>
        <strain evidence="2">NRRL 20472</strain>
    </source>
</reference>
<feature type="transmembrane region" description="Helical" evidence="1">
    <location>
        <begin position="266"/>
        <end position="290"/>
    </location>
</feature>
<dbReference type="Proteomes" id="UP000622797">
    <property type="component" value="Unassembled WGS sequence"/>
</dbReference>
<keyword evidence="3" id="KW-1185">Reference proteome</keyword>
<accession>A0A8H4X364</accession>
<keyword evidence="1" id="KW-1133">Transmembrane helix</keyword>
<evidence type="ECO:0000313" key="3">
    <source>
        <dbReference type="Proteomes" id="UP000622797"/>
    </source>
</evidence>
<dbReference type="OrthoDB" id="4941332at2759"/>
<dbReference type="EMBL" id="JABEXW010000644">
    <property type="protein sequence ID" value="KAF4960228.1"/>
    <property type="molecule type" value="Genomic_DNA"/>
</dbReference>
<name>A0A8H4X364_9HYPO</name>
<keyword evidence="1" id="KW-0472">Membrane</keyword>
<evidence type="ECO:0000313" key="2">
    <source>
        <dbReference type="EMBL" id="KAF4960228.1"/>
    </source>
</evidence>
<feature type="transmembrane region" description="Helical" evidence="1">
    <location>
        <begin position="219"/>
        <end position="246"/>
    </location>
</feature>
<comment type="caution">
    <text evidence="2">The sequence shown here is derived from an EMBL/GenBank/DDBJ whole genome shotgun (WGS) entry which is preliminary data.</text>
</comment>
<keyword evidence="1" id="KW-0812">Transmembrane</keyword>
<feature type="transmembrane region" description="Helical" evidence="1">
    <location>
        <begin position="36"/>
        <end position="58"/>
    </location>
</feature>
<feature type="transmembrane region" description="Helical" evidence="1">
    <location>
        <begin position="126"/>
        <end position="145"/>
    </location>
</feature>
<proteinExistence type="predicted"/>
<sequence length="325" mass="35412">MSGVEAFGLLISAVPIFLSGSGSGSARIAVKWCKRWFFRNVEVLFTDGIFVMLLLNIIPGGHAAMQRIEKALMSSDEELSRLREPLSSSLNMVAVAGLFKGAIFAQIAITGLSLNSMTQAHWTAPAFLVASLVFGTISVYVSFVLQQEITGLFKPVDFVGWLSRPSSEEVSRLPVWVPRRFGSSLRRITTGLSISTSAQQADSNAQLEQGPLNREPSPVAAIMLAAPSGLLGLSLNAFLIGFGIYLGCVHGRNLIPEYGRKGSLGILIFYIVAVVIGTFSYMFSWLFTWAQKLETKGRNQQETRTEPPRTVSLRAYDHQSSVSDA</sequence>
<reference evidence="2" key="2">
    <citation type="submission" date="2020-05" db="EMBL/GenBank/DDBJ databases">
        <authorList>
            <person name="Kim H.-S."/>
            <person name="Proctor R.H."/>
            <person name="Brown D.W."/>
        </authorList>
    </citation>
    <scope>NUCLEOTIDE SEQUENCE</scope>
    <source>
        <strain evidence="2">NRRL 20472</strain>
    </source>
</reference>